<accession>A0AAD2CYX6</accession>
<dbReference type="SMART" id="SM00368">
    <property type="entry name" value="LRR_RI"/>
    <property type="match status" value="3"/>
</dbReference>
<reference evidence="2" key="1">
    <citation type="submission" date="2023-07" db="EMBL/GenBank/DDBJ databases">
        <authorList>
            <consortium name="AG Swart"/>
            <person name="Singh M."/>
            <person name="Singh A."/>
            <person name="Seah K."/>
            <person name="Emmerich C."/>
        </authorList>
    </citation>
    <scope>NUCLEOTIDE SEQUENCE</scope>
    <source>
        <strain evidence="2">DP1</strain>
    </source>
</reference>
<dbReference type="EMBL" id="CAMPGE010015695">
    <property type="protein sequence ID" value="CAI2374302.1"/>
    <property type="molecule type" value="Genomic_DNA"/>
</dbReference>
<feature type="region of interest" description="Disordered" evidence="1">
    <location>
        <begin position="119"/>
        <end position="138"/>
    </location>
</feature>
<evidence type="ECO:0000256" key="1">
    <source>
        <dbReference type="SAM" id="MobiDB-lite"/>
    </source>
</evidence>
<gene>
    <name evidence="2" type="ORF">ECRASSUSDP1_LOCUS15654</name>
</gene>
<dbReference type="Proteomes" id="UP001295684">
    <property type="component" value="Unassembled WGS sequence"/>
</dbReference>
<dbReference type="InterPro" id="IPR001611">
    <property type="entry name" value="Leu-rich_rpt"/>
</dbReference>
<evidence type="ECO:0000313" key="2">
    <source>
        <dbReference type="EMBL" id="CAI2374302.1"/>
    </source>
</evidence>
<dbReference type="SUPFAM" id="SSF52047">
    <property type="entry name" value="RNI-like"/>
    <property type="match status" value="1"/>
</dbReference>
<proteinExistence type="predicted"/>
<dbReference type="InterPro" id="IPR052394">
    <property type="entry name" value="LRR-containing"/>
</dbReference>
<protein>
    <submittedName>
        <fullName evidence="2">Uncharacterized protein</fullName>
    </submittedName>
</protein>
<dbReference type="InterPro" id="IPR032675">
    <property type="entry name" value="LRR_dom_sf"/>
</dbReference>
<dbReference type="PROSITE" id="PS51450">
    <property type="entry name" value="LRR"/>
    <property type="match status" value="1"/>
</dbReference>
<dbReference type="Gene3D" id="3.80.10.10">
    <property type="entry name" value="Ribonuclease Inhibitor"/>
    <property type="match status" value="1"/>
</dbReference>
<dbReference type="Gene3D" id="1.10.238.10">
    <property type="entry name" value="EF-hand"/>
    <property type="match status" value="1"/>
</dbReference>
<dbReference type="PANTHER" id="PTHR24114:SF2">
    <property type="entry name" value="F-BOX DOMAIN-CONTAINING PROTEIN-RELATED"/>
    <property type="match status" value="1"/>
</dbReference>
<comment type="caution">
    <text evidence="2">The sequence shown here is derived from an EMBL/GenBank/DDBJ whole genome shotgun (WGS) entry which is preliminary data.</text>
</comment>
<dbReference type="Pfam" id="PF13516">
    <property type="entry name" value="LRR_6"/>
    <property type="match status" value="2"/>
</dbReference>
<keyword evidence="3" id="KW-1185">Reference proteome</keyword>
<name>A0AAD2CYX6_EUPCR</name>
<dbReference type="AlphaFoldDB" id="A0AAD2CYX6"/>
<evidence type="ECO:0000313" key="3">
    <source>
        <dbReference type="Proteomes" id="UP001295684"/>
    </source>
</evidence>
<organism evidence="2 3">
    <name type="scientific">Euplotes crassus</name>
    <dbReference type="NCBI Taxonomy" id="5936"/>
    <lineage>
        <taxon>Eukaryota</taxon>
        <taxon>Sar</taxon>
        <taxon>Alveolata</taxon>
        <taxon>Ciliophora</taxon>
        <taxon>Intramacronucleata</taxon>
        <taxon>Spirotrichea</taxon>
        <taxon>Hypotrichia</taxon>
        <taxon>Euplotida</taxon>
        <taxon>Euplotidae</taxon>
        <taxon>Moneuplotes</taxon>
    </lineage>
</organism>
<sequence>MEVYNSTGNVKKFFRNSQVTFKKGPPSRNRYSVIDGLRTQTFNSKKLKKITTIKPKKLFKITNESFVNQKNSYRENIPKRRNLSIEPKKKKTVLFKAPNHEVGKNVRFCETKKSVSRKEDNPLSTLQNHQKKEGSGFSNNNFLASYLQRSEKKLQECEIDYIKDMLDDNFHDDVIQEKPDTLPERYVGKGALQEYYKKYQRFTKHSDRVKASPTTQYLSKMYDSKMPAPAIPLIKRKGSQDELNLKNLNLGKHHISALSSSVQGLELKNVILSGIKNNEQGVSDMFDNLPKGVQTLDVSDSCVGSKSLDNLFFWMKNGYKKATLRLRCLDLSNNKIPDESGEAFFKKIICIDTKIKSLNLSKNWLGSKTMSQMAEWVEGNPTLEVLNLGWNRIPESAAVSFLKAISSISIRDLNLAYNKIGVSGSTIAVEALAELANEGSLRHLDISYTNLDKEQCKLFGEKIENNHTLFGLHIQGNQCYIDSHGFIRQDNQTQMMKYCDSTLMFPQSVNGRSPVVNLQSKGQFVYETKCWVCEGWTEKRFVIKSGRSMINLSDPVYIHFKFNNYEAEFMKKIPNKSTGQATYEYICMVPPGRNKYFFTSNKYQYFARDHLICRERLVVPEIQVYDQKKSFVMNKYNYVICDQEAVLNEKYESTLEHCFPRQEKGFYVPLNLGVERPPWKFEESLFASYQPDTRDLMDCIFECDWNMISSKKFKAPEEEAGIKQVFKDNYWKIRDIYRYQAALGTGIGSTPFAISLNQFTDFIKSTGILSIKGITQSDIDMIFIILNKRYKKTDLNPGNAIIRFQFLEALLKLSQKKASTEKNTEETIRDFIENSVLTTHKRCLAQEWREKNYWNEFVDNIYKAHEDLLKELYSRYSGAKSLPGQPKFMDNSEFEQLFNDSALQNNQISNREVNLCFFFSMQSQVDEVESKKFTEMTYIEFLEALARLADAVSLPPPTEDYKIKYKLLVETKKTLRASSSIRPSVSDSSSEEEEKNFYEMDLVDRLEQPLHKKIENILPNLLLNCTSMRFLKQWTWPVKHPEYDLYENKKYKVNVIKKIMARRVSRLFFHKLGIKKIVDNAVKKNRNLLSI</sequence>
<dbReference type="PANTHER" id="PTHR24114">
    <property type="entry name" value="LEUCINE RICH REPEAT FAMILY PROTEIN"/>
    <property type="match status" value="1"/>
</dbReference>